<reference evidence="2" key="1">
    <citation type="submission" date="2021-01" db="EMBL/GenBank/DDBJ databases">
        <authorList>
            <person name="Corre E."/>
            <person name="Pelletier E."/>
            <person name="Niang G."/>
            <person name="Scheremetjew M."/>
            <person name="Finn R."/>
            <person name="Kale V."/>
            <person name="Holt S."/>
            <person name="Cochrane G."/>
            <person name="Meng A."/>
            <person name="Brown T."/>
            <person name="Cohen L."/>
        </authorList>
    </citation>
    <scope>NUCLEOTIDE SEQUENCE</scope>
    <source>
        <strain evidence="2">NIES-381</strain>
    </source>
</reference>
<organism evidence="2">
    <name type="scientific">Eutreptiella gymnastica</name>
    <dbReference type="NCBI Taxonomy" id="73025"/>
    <lineage>
        <taxon>Eukaryota</taxon>
        <taxon>Discoba</taxon>
        <taxon>Euglenozoa</taxon>
        <taxon>Euglenida</taxon>
        <taxon>Spirocuta</taxon>
        <taxon>Euglenophyceae</taxon>
        <taxon>Eutreptiales</taxon>
        <taxon>Eutreptiaceae</taxon>
        <taxon>Eutreptiella</taxon>
    </lineage>
</organism>
<evidence type="ECO:0000313" key="2">
    <source>
        <dbReference type="EMBL" id="CAD9007634.1"/>
    </source>
</evidence>
<gene>
    <name evidence="2" type="ORF">EGYM00392_LOCUS18727</name>
</gene>
<protein>
    <submittedName>
        <fullName evidence="2">Uncharacterized protein</fullName>
    </submittedName>
</protein>
<accession>A0A7S1NAG9</accession>
<proteinExistence type="predicted"/>
<dbReference type="EMBL" id="HBGA01050858">
    <property type="protein sequence ID" value="CAD9007634.1"/>
    <property type="molecule type" value="Transcribed_RNA"/>
</dbReference>
<evidence type="ECO:0000256" key="1">
    <source>
        <dbReference type="SAM" id="MobiDB-lite"/>
    </source>
</evidence>
<dbReference type="AlphaFoldDB" id="A0A7S1NAG9"/>
<sequence>MGRALHLQSLAVPPRRGGDTPPGNRGERSEASRQRPWNCVACHALRMGQVWQRPLLHLLNPLFDSDEVTAQHCWWHQPNNHLLYMAPTIKYGHSASQNLHPQGPTWPHETVFQMPSPSPLQPSPNPQVGPVHMGGCSLAEGLEGWGMLSLYFPCL</sequence>
<feature type="region of interest" description="Disordered" evidence="1">
    <location>
        <begin position="1"/>
        <end position="33"/>
    </location>
</feature>
<name>A0A7S1NAG9_9EUGL</name>